<evidence type="ECO:0000313" key="7">
    <source>
        <dbReference type="EMBL" id="NXN16583.1"/>
    </source>
</evidence>
<evidence type="ECO:0000256" key="3">
    <source>
        <dbReference type="ARBA" id="ARBA00022833"/>
    </source>
</evidence>
<feature type="domain" description="FYVE-type" evidence="6">
    <location>
        <begin position="719"/>
        <end position="777"/>
    </location>
</feature>
<dbReference type="EMBL" id="VXBD01011755">
    <property type="protein sequence ID" value="NXN16583.1"/>
    <property type="molecule type" value="Genomic_DNA"/>
</dbReference>
<dbReference type="PANTHER" id="PTHR46319:SF1">
    <property type="entry name" value="ZINC FINGER FYVE DOMAIN-CONTAINING PROTEIN 16"/>
    <property type="match status" value="1"/>
</dbReference>
<comment type="caution">
    <text evidence="7">The sequence shown here is derived from an EMBL/GenBank/DDBJ whole genome shotgun (WGS) entry which is preliminary data.</text>
</comment>
<dbReference type="InterPro" id="IPR017455">
    <property type="entry name" value="Znf_FYVE-rel"/>
</dbReference>
<keyword evidence="2 4" id="KW-0863">Zinc-finger</keyword>
<feature type="region of interest" description="Disordered" evidence="5">
    <location>
        <begin position="182"/>
        <end position="213"/>
    </location>
</feature>
<organism evidence="7 8">
    <name type="scientific">Indicator maculatus</name>
    <name type="common">spotted honeyguide</name>
    <dbReference type="NCBI Taxonomy" id="545262"/>
    <lineage>
        <taxon>Eukaryota</taxon>
        <taxon>Metazoa</taxon>
        <taxon>Chordata</taxon>
        <taxon>Craniata</taxon>
        <taxon>Vertebrata</taxon>
        <taxon>Euteleostomi</taxon>
        <taxon>Archelosauria</taxon>
        <taxon>Archosauria</taxon>
        <taxon>Dinosauria</taxon>
        <taxon>Saurischia</taxon>
        <taxon>Theropoda</taxon>
        <taxon>Coelurosauria</taxon>
        <taxon>Aves</taxon>
        <taxon>Neognathae</taxon>
        <taxon>Neoaves</taxon>
        <taxon>Telluraves</taxon>
        <taxon>Coraciimorphae</taxon>
        <taxon>Piciformes</taxon>
        <taxon>Indicatoridae</taxon>
        <taxon>Indicator</taxon>
    </lineage>
</organism>
<feature type="compositionally biased region" description="Basic and acidic residues" evidence="5">
    <location>
        <begin position="283"/>
        <end position="292"/>
    </location>
</feature>
<evidence type="ECO:0000256" key="5">
    <source>
        <dbReference type="SAM" id="MobiDB-lite"/>
    </source>
</evidence>
<keyword evidence="3" id="KW-0862">Zinc</keyword>
<reference evidence="7 8" key="1">
    <citation type="submission" date="2019-09" db="EMBL/GenBank/DDBJ databases">
        <title>Bird 10,000 Genomes (B10K) Project - Family phase.</title>
        <authorList>
            <person name="Zhang G."/>
        </authorList>
    </citation>
    <scope>NUCLEOTIDE SEQUENCE [LARGE SCALE GENOMIC DNA]</scope>
    <source>
        <strain evidence="7">B10K-DU-001-78</strain>
        <tissue evidence="7">Muscle</tissue>
    </source>
</reference>
<dbReference type="PANTHER" id="PTHR46319">
    <property type="entry name" value="ZINC FINGER FYVE DOMAIN-CONTAINING PROTEIN"/>
    <property type="match status" value="1"/>
</dbReference>
<dbReference type="SMART" id="SM00064">
    <property type="entry name" value="FYVE"/>
    <property type="match status" value="1"/>
</dbReference>
<dbReference type="InterPro" id="IPR022557">
    <property type="entry name" value="SARA-like_C"/>
</dbReference>
<dbReference type="FunFam" id="3.30.40.10:FF:000084">
    <property type="entry name" value="Zinc finger, FYVE domain-containing 9b"/>
    <property type="match status" value="1"/>
</dbReference>
<proteinExistence type="predicted"/>
<dbReference type="SMART" id="SM01421">
    <property type="entry name" value="DUF3480"/>
    <property type="match status" value="1"/>
</dbReference>
<dbReference type="OrthoDB" id="5872154at2759"/>
<feature type="region of interest" description="Disordered" evidence="5">
    <location>
        <begin position="283"/>
        <end position="308"/>
    </location>
</feature>
<protein>
    <submittedName>
        <fullName evidence="7">ZFY16 protein</fullName>
    </submittedName>
</protein>
<feature type="region of interest" description="Disordered" evidence="5">
    <location>
        <begin position="652"/>
        <end position="705"/>
    </location>
</feature>
<feature type="non-terminal residue" evidence="7">
    <location>
        <position position="1499"/>
    </location>
</feature>
<dbReference type="PROSITE" id="PS50178">
    <property type="entry name" value="ZF_FYVE"/>
    <property type="match status" value="1"/>
</dbReference>
<evidence type="ECO:0000256" key="2">
    <source>
        <dbReference type="ARBA" id="ARBA00022771"/>
    </source>
</evidence>
<dbReference type="CDD" id="cd15729">
    <property type="entry name" value="FYVE_endofin"/>
    <property type="match status" value="1"/>
</dbReference>
<dbReference type="Proteomes" id="UP000557230">
    <property type="component" value="Unassembled WGS sequence"/>
</dbReference>
<feature type="non-terminal residue" evidence="7">
    <location>
        <position position="1"/>
    </location>
</feature>
<feature type="region of interest" description="Disordered" evidence="5">
    <location>
        <begin position="854"/>
        <end position="881"/>
    </location>
</feature>
<feature type="compositionally biased region" description="Polar residues" evidence="5">
    <location>
        <begin position="685"/>
        <end position="702"/>
    </location>
</feature>
<dbReference type="InterPro" id="IPR013083">
    <property type="entry name" value="Znf_RING/FYVE/PHD"/>
</dbReference>
<dbReference type="GO" id="GO:0006622">
    <property type="term" value="P:protein targeting to lysosome"/>
    <property type="evidence" value="ECO:0007669"/>
    <property type="project" value="TreeGrafter"/>
</dbReference>
<evidence type="ECO:0000256" key="4">
    <source>
        <dbReference type="PROSITE-ProRule" id="PRU00091"/>
    </source>
</evidence>
<dbReference type="GO" id="GO:0008270">
    <property type="term" value="F:zinc ion binding"/>
    <property type="evidence" value="ECO:0007669"/>
    <property type="project" value="UniProtKB-KW"/>
</dbReference>
<dbReference type="Pfam" id="PF01363">
    <property type="entry name" value="FYVE"/>
    <property type="match status" value="1"/>
</dbReference>
<accession>A0A7L1GRB9</accession>
<name>A0A7L1GRB9_9PICI</name>
<evidence type="ECO:0000313" key="8">
    <source>
        <dbReference type="Proteomes" id="UP000557230"/>
    </source>
</evidence>
<feature type="compositionally biased region" description="Polar residues" evidence="5">
    <location>
        <begin position="860"/>
        <end position="869"/>
    </location>
</feature>
<dbReference type="InterPro" id="IPR000306">
    <property type="entry name" value="Znf_FYVE"/>
</dbReference>
<dbReference type="GO" id="GO:0016197">
    <property type="term" value="P:endosomal transport"/>
    <property type="evidence" value="ECO:0007669"/>
    <property type="project" value="TreeGrafter"/>
</dbReference>
<dbReference type="Gene3D" id="3.30.40.10">
    <property type="entry name" value="Zinc/RING finger domain, C3HC4 (zinc finger)"/>
    <property type="match status" value="1"/>
</dbReference>
<keyword evidence="8" id="KW-1185">Reference proteome</keyword>
<feature type="compositionally biased region" description="Polar residues" evidence="5">
    <location>
        <begin position="203"/>
        <end position="213"/>
    </location>
</feature>
<gene>
    <name evidence="7" type="primary">Zfyve16</name>
    <name evidence="7" type="ORF">INDMAC_R05291</name>
</gene>
<sequence length="1499" mass="164342">MESYFKAAVCDLDKLLDEFEKSAADECDCYRTPQNPYDSKHHSLSSVLDCLPCVYPTPKRQEDAISYISSEEISPASHIGTSEELLNYSQQNEKSVAGPDLLSTVDSGSLSETQASNLGRCSIPVCDLVNDTGNLVHSVAAHEDAQKLQPDDLQYREGLICFGTSSLPVPTCVSSAGCSSVSSTGQSDGDSVLQDSGHLKTGEMNNSSLKSDSYTTTEISDLCDDQHRTESVKCSGEFDQHEQTACLNTPCVPVTSQNLDMRNPKDEKACEKLPCEAQDESARSAVSKEMHGRSAIGKVDSKDENDVESVSADLTKRLQLHENHTALPESSVLLDSLCQTGAKVELEEKITEENVGNKELHSNEVLNTVSSSVEDVQTSLSCLPLPVSLCRSLIATEEKVNPLPQKEMAEVISNILTVHTVKSSTDLSIRESCENSDLHEQEGYTAKIDECVEKSRDGEKYDTENVIDDSDSQQIKAFASGFLEYETEPYSVHIDSDCNGSRSLVMDDFAVENVIKSDNLISDAELDAFLYGQSLQPNVLKSLDNDSILLEAGADDGNLTDVNNLDFTEFTEEHTQAKLDAISVNSNPKVSLTANESDSATEETVSHILDMTESGSEALVSNVHSEGARPKRLLGLSPGTVGQRQLNRADCLERENQESSSLTPEAPISGSSIKDGKNSDPVCSRESSSEAGGNQTSKNATSPKIPATLSWKQPLWVPDSEAPNCMNCQVKFTFTKRRHHCRACGKVFCGGCCKRKCKLQFMEKEARVCTGCYDYIKAQAFEKMSSADPDPSSTISCEPSAADSPTKEVQASDASAIPSSPMFGLGQPNIKELSPGEERRVDFVNRLPSAKIEDVGRLSPTAQELSPNASKPEADDVSTNVNPEPVEEVNLVKRMEGLQSSFSSDDAQQAIAGPVKTAHKYTFDTLETTEYSSTAEAVGTSCSSIPQAAGVMLPSPSRYRQLCGVENCVSKAISLVPDGDQLPPLLLAVSEKGKDPLVEEQPSRQQVIFLLAEGSPYPVTFILNANLLVNVKLTTYCSKKCWCFSTTGLHGLGQEEIMIMLQCLPKEEIFPAEMLKLFTDIYKDAMNGKLIKNMGNITFTEKFLGTEDWGGFLFVSPTYQKFEDRILPDKPYLCGILIHKLEIPWLKAFPNRLLSSLGAEFETYPVPLLSVRERKPMFAEIGCTIFQVLADFATDQYTVDTIDNLFVHLEDDRCCIKIPLRKYNEVMKVIDSSDEYVIIIGANPSNEADSYLVCVQGEDGLYQTKTVSATGCPRRVTSASFVVFKEASSPSRLPAKYTTIEDGIIVHVTTEILQNLRKALRDKKDYKITCSKTDTGKVKTCVDICWVKDEDQTNKRILSPVDGLSMEGTLSEKMFQDRNFEGMGKALNCTEVYYFVNNHELTNPVLRLFAEEIAAGSSTALCPHISSLKDSGMNKIGIRVSVAADTVEYVAGSECCLLPQNYLNELDSTLVPVIHSRMLDPESLPLKLELLFFIVERLH</sequence>
<feature type="compositionally biased region" description="Low complexity" evidence="5">
    <location>
        <begin position="182"/>
        <end position="192"/>
    </location>
</feature>
<evidence type="ECO:0000259" key="6">
    <source>
        <dbReference type="PROSITE" id="PS50178"/>
    </source>
</evidence>
<keyword evidence="1" id="KW-0479">Metal-binding</keyword>
<dbReference type="InterPro" id="IPR011011">
    <property type="entry name" value="Znf_FYVE_PHD"/>
</dbReference>
<dbReference type="Gene3D" id="3.30.500.40">
    <property type="match status" value="1"/>
</dbReference>
<dbReference type="Gene3D" id="3.30.1360.220">
    <property type="entry name" value="Domain of unknown function (DUF3480), N-terminal subdomain"/>
    <property type="match status" value="1"/>
</dbReference>
<evidence type="ECO:0000256" key="1">
    <source>
        <dbReference type="ARBA" id="ARBA00022723"/>
    </source>
</evidence>
<dbReference type="GO" id="GO:0031901">
    <property type="term" value="C:early endosome membrane"/>
    <property type="evidence" value="ECO:0007669"/>
    <property type="project" value="TreeGrafter"/>
</dbReference>
<dbReference type="Pfam" id="PF11979">
    <property type="entry name" value="SARA_C"/>
    <property type="match status" value="1"/>
</dbReference>
<dbReference type="SUPFAM" id="SSF57903">
    <property type="entry name" value="FYVE/PHD zinc finger"/>
    <property type="match status" value="1"/>
</dbReference>
<feature type="region of interest" description="Disordered" evidence="5">
    <location>
        <begin position="785"/>
        <end position="837"/>
    </location>
</feature>